<dbReference type="GO" id="GO:0016747">
    <property type="term" value="F:acyltransferase activity, transferring groups other than amino-acyl groups"/>
    <property type="evidence" value="ECO:0007669"/>
    <property type="project" value="InterPro"/>
</dbReference>
<dbReference type="Gene3D" id="3.40.630.30">
    <property type="match status" value="1"/>
</dbReference>
<dbReference type="Proteomes" id="UP000235371">
    <property type="component" value="Unassembled WGS sequence"/>
</dbReference>
<dbReference type="InterPro" id="IPR000182">
    <property type="entry name" value="GNAT_dom"/>
</dbReference>
<dbReference type="OrthoDB" id="4738875at2759"/>
<dbReference type="PROSITE" id="PS51186">
    <property type="entry name" value="GNAT"/>
    <property type="match status" value="1"/>
</dbReference>
<dbReference type="GeneID" id="36586424"/>
<accession>A0A2J6T2W5</accession>
<dbReference type="SUPFAM" id="SSF55729">
    <property type="entry name" value="Acyl-CoA N-acyltransferases (Nat)"/>
    <property type="match status" value="1"/>
</dbReference>
<dbReference type="RefSeq" id="XP_024734279.1">
    <property type="nucleotide sequence ID" value="XM_024878347.1"/>
</dbReference>
<dbReference type="InterPro" id="IPR016181">
    <property type="entry name" value="Acyl_CoA_acyltransferase"/>
</dbReference>
<dbReference type="CDD" id="cd04301">
    <property type="entry name" value="NAT_SF"/>
    <property type="match status" value="1"/>
</dbReference>
<dbReference type="PANTHER" id="PTHR42791">
    <property type="entry name" value="GNAT FAMILY ACETYLTRANSFERASE"/>
    <property type="match status" value="1"/>
</dbReference>
<proteinExistence type="predicted"/>
<dbReference type="InterPro" id="IPR052523">
    <property type="entry name" value="Trichothecene_AcTrans"/>
</dbReference>
<dbReference type="STRING" id="1095630.A0A2J6T2W5"/>
<dbReference type="Pfam" id="PF13508">
    <property type="entry name" value="Acetyltransf_7"/>
    <property type="match status" value="1"/>
</dbReference>
<name>A0A2J6T2W5_9HELO</name>
<protein>
    <submittedName>
        <fullName evidence="2">GNAT acetyltransferase-like protein</fullName>
    </submittedName>
</protein>
<evidence type="ECO:0000313" key="3">
    <source>
        <dbReference type="Proteomes" id="UP000235371"/>
    </source>
</evidence>
<organism evidence="2 3">
    <name type="scientific">Hyaloscypha bicolor E</name>
    <dbReference type="NCBI Taxonomy" id="1095630"/>
    <lineage>
        <taxon>Eukaryota</taxon>
        <taxon>Fungi</taxon>
        <taxon>Dikarya</taxon>
        <taxon>Ascomycota</taxon>
        <taxon>Pezizomycotina</taxon>
        <taxon>Leotiomycetes</taxon>
        <taxon>Helotiales</taxon>
        <taxon>Hyaloscyphaceae</taxon>
        <taxon>Hyaloscypha</taxon>
        <taxon>Hyaloscypha bicolor</taxon>
    </lineage>
</organism>
<reference evidence="2 3" key="1">
    <citation type="submission" date="2016-04" db="EMBL/GenBank/DDBJ databases">
        <title>A degradative enzymes factory behind the ericoid mycorrhizal symbiosis.</title>
        <authorList>
            <consortium name="DOE Joint Genome Institute"/>
            <person name="Martino E."/>
            <person name="Morin E."/>
            <person name="Grelet G."/>
            <person name="Kuo A."/>
            <person name="Kohler A."/>
            <person name="Daghino S."/>
            <person name="Barry K."/>
            <person name="Choi C."/>
            <person name="Cichocki N."/>
            <person name="Clum A."/>
            <person name="Copeland A."/>
            <person name="Hainaut M."/>
            <person name="Haridas S."/>
            <person name="Labutti K."/>
            <person name="Lindquist E."/>
            <person name="Lipzen A."/>
            <person name="Khouja H.-R."/>
            <person name="Murat C."/>
            <person name="Ohm R."/>
            <person name="Olson A."/>
            <person name="Spatafora J."/>
            <person name="Veneault-Fourrey C."/>
            <person name="Henrissat B."/>
            <person name="Grigoriev I."/>
            <person name="Martin F."/>
            <person name="Perotto S."/>
        </authorList>
    </citation>
    <scope>NUCLEOTIDE SEQUENCE [LARGE SCALE GENOMIC DNA]</scope>
    <source>
        <strain evidence="2 3">E</strain>
    </source>
</reference>
<dbReference type="EMBL" id="KZ613847">
    <property type="protein sequence ID" value="PMD57375.1"/>
    <property type="molecule type" value="Genomic_DNA"/>
</dbReference>
<dbReference type="InParanoid" id="A0A2J6T2W5"/>
<dbReference type="PANTHER" id="PTHR42791:SF5">
    <property type="entry name" value="HYPOTHETICAL ACETYLTRANSFERASE (EUROFUNG)"/>
    <property type="match status" value="1"/>
</dbReference>
<dbReference type="AlphaFoldDB" id="A0A2J6T2W5"/>
<evidence type="ECO:0000259" key="1">
    <source>
        <dbReference type="PROSITE" id="PS51186"/>
    </source>
</evidence>
<feature type="domain" description="N-acetyltransferase" evidence="1">
    <location>
        <begin position="69"/>
        <end position="210"/>
    </location>
</feature>
<evidence type="ECO:0000313" key="2">
    <source>
        <dbReference type="EMBL" id="PMD57375.1"/>
    </source>
</evidence>
<keyword evidence="3" id="KW-1185">Reference proteome</keyword>
<gene>
    <name evidence="2" type="ORF">K444DRAFT_594339</name>
</gene>
<keyword evidence="2" id="KW-0808">Transferase</keyword>
<sequence length="234" mass="27187">MSLRLSEATLEDMHEMQTVVFAAYSNYPFARLVVPEIGTESIDIIEKGIQSATGRSIRLWKASSTEYWIKIVDSETGSIVGVSRWQIYKESPFTNGAPHVEAEWYPVGSRIREYCTYLMNHRLKRQANRCNLPNIWLNMICTHPKYRRRGVAALMMQWGVTKADEIDLEMFVEASSDGTHLYRNFGFVVVEELSTPRPKGELDEEWKTLEAEYPFEATWMWRPKQGIQSKYCLK</sequence>